<keyword evidence="3 4" id="KW-0539">Nucleus</keyword>
<dbReference type="InterPro" id="IPR036910">
    <property type="entry name" value="HMG_box_dom_sf"/>
</dbReference>
<evidence type="ECO:0000256" key="4">
    <source>
        <dbReference type="PROSITE-ProRule" id="PRU00267"/>
    </source>
</evidence>
<protein>
    <recommendedName>
        <fullName evidence="6">HMG box domain-containing protein</fullName>
    </recommendedName>
</protein>
<dbReference type="VEuPathDB" id="VectorBase:AEPI003151"/>
<feature type="region of interest" description="Disordered" evidence="5">
    <location>
        <begin position="446"/>
        <end position="521"/>
    </location>
</feature>
<proteinExistence type="predicted"/>
<evidence type="ECO:0000256" key="2">
    <source>
        <dbReference type="ARBA" id="ARBA00023125"/>
    </source>
</evidence>
<dbReference type="InterPro" id="IPR009071">
    <property type="entry name" value="HMG_box_dom"/>
</dbReference>
<dbReference type="PANTHER" id="PTHR46318">
    <property type="entry name" value="UPSTREAM BINDING TRANSCRIPTION FACTOR"/>
    <property type="match status" value="1"/>
</dbReference>
<dbReference type="AlphaFoldDB" id="A0A182P898"/>
<dbReference type="SMART" id="SM00398">
    <property type="entry name" value="HMG"/>
    <property type="match status" value="1"/>
</dbReference>
<dbReference type="EnsemblMetazoa" id="AEPI003151-RA">
    <property type="protein sequence ID" value="AEPI003151-PA"/>
    <property type="gene ID" value="AEPI003151"/>
</dbReference>
<feature type="compositionally biased region" description="Basic and acidic residues" evidence="5">
    <location>
        <begin position="467"/>
        <end position="484"/>
    </location>
</feature>
<keyword evidence="2 4" id="KW-0238">DNA-binding</keyword>
<feature type="compositionally biased region" description="Basic and acidic residues" evidence="5">
    <location>
        <begin position="587"/>
        <end position="599"/>
    </location>
</feature>
<feature type="region of interest" description="Disordered" evidence="5">
    <location>
        <begin position="587"/>
        <end position="669"/>
    </location>
</feature>
<evidence type="ECO:0000256" key="3">
    <source>
        <dbReference type="ARBA" id="ARBA00023242"/>
    </source>
</evidence>
<feature type="region of interest" description="Disordered" evidence="5">
    <location>
        <begin position="1"/>
        <end position="31"/>
    </location>
</feature>
<dbReference type="STRING" id="199890.A0A182P898"/>
<evidence type="ECO:0000313" key="8">
    <source>
        <dbReference type="Proteomes" id="UP000075885"/>
    </source>
</evidence>
<dbReference type="SUPFAM" id="SSF47095">
    <property type="entry name" value="HMG-box"/>
    <property type="match status" value="2"/>
</dbReference>
<dbReference type="InterPro" id="IPR051762">
    <property type="entry name" value="UBF1"/>
</dbReference>
<evidence type="ECO:0000259" key="6">
    <source>
        <dbReference type="PROSITE" id="PS50118"/>
    </source>
</evidence>
<feature type="compositionally biased region" description="Basic and acidic residues" evidence="5">
    <location>
        <begin position="495"/>
        <end position="504"/>
    </location>
</feature>
<feature type="compositionally biased region" description="Acidic residues" evidence="5">
    <location>
        <begin position="12"/>
        <end position="24"/>
    </location>
</feature>
<feature type="compositionally biased region" description="Acidic residues" evidence="5">
    <location>
        <begin position="655"/>
        <end position="669"/>
    </location>
</feature>
<keyword evidence="8" id="KW-1185">Reference proteome</keyword>
<feature type="compositionally biased region" description="Acidic residues" evidence="5">
    <location>
        <begin position="600"/>
        <end position="610"/>
    </location>
</feature>
<name>A0A182P898_9DIPT</name>
<evidence type="ECO:0000256" key="1">
    <source>
        <dbReference type="ARBA" id="ARBA00004123"/>
    </source>
</evidence>
<feature type="region of interest" description="Disordered" evidence="5">
    <location>
        <begin position="177"/>
        <end position="201"/>
    </location>
</feature>
<dbReference type="Proteomes" id="UP000075885">
    <property type="component" value="Unassembled WGS sequence"/>
</dbReference>
<dbReference type="Gene3D" id="1.10.30.10">
    <property type="entry name" value="High mobility group box domain"/>
    <property type="match status" value="1"/>
</dbReference>
<reference evidence="8" key="1">
    <citation type="submission" date="2013-03" db="EMBL/GenBank/DDBJ databases">
        <title>The Genome Sequence of Anopheles epiroticus epiroticus2.</title>
        <authorList>
            <consortium name="The Broad Institute Genomics Platform"/>
            <person name="Neafsey D.E."/>
            <person name="Howell P."/>
            <person name="Walker B."/>
            <person name="Young S.K."/>
            <person name="Zeng Q."/>
            <person name="Gargeya S."/>
            <person name="Fitzgerald M."/>
            <person name="Haas B."/>
            <person name="Abouelleil A."/>
            <person name="Allen A.W."/>
            <person name="Alvarado L."/>
            <person name="Arachchi H.M."/>
            <person name="Berlin A.M."/>
            <person name="Chapman S.B."/>
            <person name="Gainer-Dewar J."/>
            <person name="Goldberg J."/>
            <person name="Griggs A."/>
            <person name="Gujja S."/>
            <person name="Hansen M."/>
            <person name="Howarth C."/>
            <person name="Imamovic A."/>
            <person name="Ireland A."/>
            <person name="Larimer J."/>
            <person name="McCowan C."/>
            <person name="Murphy C."/>
            <person name="Pearson M."/>
            <person name="Poon T.W."/>
            <person name="Priest M."/>
            <person name="Roberts A."/>
            <person name="Saif S."/>
            <person name="Shea T."/>
            <person name="Sisk P."/>
            <person name="Sykes S."/>
            <person name="Wortman J."/>
            <person name="Nusbaum C."/>
            <person name="Birren B."/>
        </authorList>
    </citation>
    <scope>NUCLEOTIDE SEQUENCE [LARGE SCALE GENOMIC DNA]</scope>
    <source>
        <strain evidence="8">Epiroticus2</strain>
    </source>
</reference>
<feature type="compositionally biased region" description="Low complexity" evidence="5">
    <location>
        <begin position="622"/>
        <end position="632"/>
    </location>
</feature>
<dbReference type="GO" id="GO:0005634">
    <property type="term" value="C:nucleus"/>
    <property type="evidence" value="ECO:0007669"/>
    <property type="project" value="UniProtKB-SubCell"/>
</dbReference>
<evidence type="ECO:0000313" key="7">
    <source>
        <dbReference type="EnsemblMetazoa" id="AEPI003151-PA"/>
    </source>
</evidence>
<sequence length="669" mass="76103">MSKKIEGVPSDHEDESESEEENEELPQNAVSGDWAAADYGKLVEQLRAVLPRKDSKKPQNTLSKIPWDKVAFEGHTAEDVKATTVALVAKIRKYRTLTEMLEDIVETVTKINSAGKPKQSPSAYNLFTKDKFPILKAKFPEATSAELLKMVSQEFSILSERKKHKYETLAATLKEKYKQHRDNPNAVPVDKKEKKKKSARTPKAKAITPYGLFREEKRQEMEEITNVALRKLWDDLDMKKKLKYIQQAFQSQSDNIKLKLTKGEQSMLEVASGKPESIPRTTAEYYLKHYAEPAPMYSLNEWRKIRLQEYKALPKVRKLQLEIEYRQAKQDYVVKYQEYITNIKDEAAKHAEIELLRSFITSKLDKEERRHLDDRPFHTLVESMALPPSESVPIAESTTLFIEPPKKTKKSSKKAAAEAVEKEVASPIAKPIKSILKGSPASKRLLQEEPNAVEAAPSPSKKKKKASRTESESDSNSERRDKKPIVVPEVVATPTKKDSSKAGSKENGTPKPAPQRPPATMLEYYQKYHYLGKKEKCKESFKNLSALKKQQIKDEMRAAQDAYLKQLQKFLKKVPQENVVQQLKALKKAEKRYSRMKEDETSDEEEESATFEETVPKAEPISSSSSSDSSSSTEEEEEEQERSKNANGHTKNDNDNEGDDGDDDSSDDE</sequence>
<comment type="subcellular location">
    <subcellularLocation>
        <location evidence="1">Nucleus</location>
    </subcellularLocation>
</comment>
<feature type="compositionally biased region" description="Basic and acidic residues" evidence="5">
    <location>
        <begin position="1"/>
        <end position="11"/>
    </location>
</feature>
<dbReference type="PROSITE" id="PS50118">
    <property type="entry name" value="HMG_BOX_2"/>
    <property type="match status" value="1"/>
</dbReference>
<feature type="domain" description="HMG box" evidence="6">
    <location>
        <begin position="117"/>
        <end position="185"/>
    </location>
</feature>
<accession>A0A182P898</accession>
<dbReference type="GO" id="GO:0003677">
    <property type="term" value="F:DNA binding"/>
    <property type="evidence" value="ECO:0007669"/>
    <property type="project" value="UniProtKB-UniRule"/>
</dbReference>
<reference evidence="7" key="2">
    <citation type="submission" date="2020-05" db="UniProtKB">
        <authorList>
            <consortium name="EnsemblMetazoa"/>
        </authorList>
    </citation>
    <scope>IDENTIFICATION</scope>
    <source>
        <strain evidence="7">Epiroticus2</strain>
    </source>
</reference>
<dbReference type="Pfam" id="PF00505">
    <property type="entry name" value="HMG_box"/>
    <property type="match status" value="1"/>
</dbReference>
<evidence type="ECO:0000256" key="5">
    <source>
        <dbReference type="SAM" id="MobiDB-lite"/>
    </source>
</evidence>
<feature type="DNA-binding region" description="HMG box" evidence="4">
    <location>
        <begin position="117"/>
        <end position="185"/>
    </location>
</feature>
<dbReference type="PANTHER" id="PTHR46318:SF3">
    <property type="entry name" value="UPSTREAM BINDING TRANSCRIPTION FACTOR"/>
    <property type="match status" value="1"/>
</dbReference>
<organism evidence="7 8">
    <name type="scientific">Anopheles epiroticus</name>
    <dbReference type="NCBI Taxonomy" id="199890"/>
    <lineage>
        <taxon>Eukaryota</taxon>
        <taxon>Metazoa</taxon>
        <taxon>Ecdysozoa</taxon>
        <taxon>Arthropoda</taxon>
        <taxon>Hexapoda</taxon>
        <taxon>Insecta</taxon>
        <taxon>Pterygota</taxon>
        <taxon>Neoptera</taxon>
        <taxon>Endopterygota</taxon>
        <taxon>Diptera</taxon>
        <taxon>Nematocera</taxon>
        <taxon>Culicoidea</taxon>
        <taxon>Culicidae</taxon>
        <taxon>Anophelinae</taxon>
        <taxon>Anopheles</taxon>
    </lineage>
</organism>